<dbReference type="Gene3D" id="3.50.50.60">
    <property type="entry name" value="FAD/NAD(P)-binding domain"/>
    <property type="match status" value="1"/>
</dbReference>
<proteinExistence type="predicted"/>
<protein>
    <submittedName>
        <fullName evidence="2">Lycopene beta-cyclase</fullName>
        <ecNumber evidence="2">5.5.1.19</ecNumber>
    </submittedName>
</protein>
<feature type="region of interest" description="Disordered" evidence="1">
    <location>
        <begin position="1"/>
        <end position="38"/>
    </location>
</feature>
<reference evidence="2 3" key="1">
    <citation type="submission" date="2020-08" db="EMBL/GenBank/DDBJ databases">
        <title>Genomic Encyclopedia of Type Strains, Phase IV (KMG-IV): sequencing the most valuable type-strain genomes for metagenomic binning, comparative biology and taxonomic classification.</title>
        <authorList>
            <person name="Goeker M."/>
        </authorList>
    </citation>
    <scope>NUCLEOTIDE SEQUENCE [LARGE SCALE GENOMIC DNA]</scope>
    <source>
        <strain evidence="2 3">DSM 40141</strain>
    </source>
</reference>
<feature type="compositionally biased region" description="Pro residues" evidence="1">
    <location>
        <begin position="1"/>
        <end position="13"/>
    </location>
</feature>
<dbReference type="EMBL" id="JACHEM010000005">
    <property type="protein sequence ID" value="MBB6435823.1"/>
    <property type="molecule type" value="Genomic_DNA"/>
</dbReference>
<accession>A0A7X0LNT4</accession>
<dbReference type="GO" id="GO:0016853">
    <property type="term" value="F:isomerase activity"/>
    <property type="evidence" value="ECO:0007669"/>
    <property type="project" value="UniProtKB-KW"/>
</dbReference>
<comment type="caution">
    <text evidence="2">The sequence shown here is derived from an EMBL/GenBank/DDBJ whole genome shotgun (WGS) entry which is preliminary data.</text>
</comment>
<name>A0A7X0LNT4_9ACTN</name>
<evidence type="ECO:0000256" key="1">
    <source>
        <dbReference type="SAM" id="MobiDB-lite"/>
    </source>
</evidence>
<dbReference type="EC" id="5.5.1.19" evidence="2"/>
<dbReference type="Pfam" id="PF05834">
    <property type="entry name" value="Lycopene_cycl"/>
    <property type="match status" value="1"/>
</dbReference>
<dbReference type="InterPro" id="IPR036188">
    <property type="entry name" value="FAD/NAD-bd_sf"/>
</dbReference>
<evidence type="ECO:0000313" key="3">
    <source>
        <dbReference type="Proteomes" id="UP000540423"/>
    </source>
</evidence>
<keyword evidence="2" id="KW-0413">Isomerase</keyword>
<dbReference type="SUPFAM" id="SSF51905">
    <property type="entry name" value="FAD/NAD(P)-binding domain"/>
    <property type="match status" value="1"/>
</dbReference>
<organism evidence="2 3">
    <name type="scientific">Streptomyces candidus</name>
    <dbReference type="NCBI Taxonomy" id="67283"/>
    <lineage>
        <taxon>Bacteria</taxon>
        <taxon>Bacillati</taxon>
        <taxon>Actinomycetota</taxon>
        <taxon>Actinomycetes</taxon>
        <taxon>Kitasatosporales</taxon>
        <taxon>Streptomycetaceae</taxon>
        <taxon>Streptomyces</taxon>
    </lineage>
</organism>
<keyword evidence="3" id="KW-1185">Reference proteome</keyword>
<sequence length="439" mass="48160">MSPPHELPHPPAAPSDAPRDAPPDAPSGTSPSGSYVPAPGSAYDTEIVVVGAGAAGLSLVHRLCAAPPAGRARPTVTLVDAPPGPLRPPERTWCFWERPGGAYDDVLSASWDRLRLRGRDGDEVHCPLTPSRYKMLRSSDFERLVGARLDASPQLRRVTATVDRIDDLRPGAEVRGTTPQGAPLRMRARWVFDSRPPRALPPSRTLLLQHFRGWFVRTRQPSFDPSTADLMDFRTPQPPRGLSFGYVLPLNAYEALVEYTEFSPQPLDDAGYERALRHYTSRVLDLGAFEVTGVEQGVIPMTDARFPRRTGSSAFRIGTAGGATRPSTGYTFAAVQRQSAAVADAWARGRTPLPPPAYPARSRAMDGVMLRALATGRVDGARFFTQLFREVGPERMLRFLDGRTTWREDFAVGLRTPVLPMLRTAAELPWLPTRVRAGE</sequence>
<dbReference type="AlphaFoldDB" id="A0A7X0LNT4"/>
<dbReference type="Proteomes" id="UP000540423">
    <property type="component" value="Unassembled WGS sequence"/>
</dbReference>
<evidence type="ECO:0000313" key="2">
    <source>
        <dbReference type="EMBL" id="MBB6435823.1"/>
    </source>
</evidence>
<gene>
    <name evidence="2" type="ORF">HNQ79_002286</name>
</gene>